<accession>M2PK23</accession>
<reference evidence="2 3" key="1">
    <citation type="submission" date="2013-02" db="EMBL/GenBank/DDBJ databases">
        <title>The Genome Sequence of Lactobacillus catenaformis F0143.</title>
        <authorList>
            <consortium name="The Broad Institute Genome Sequencing Platform"/>
            <person name="Earl A."/>
            <person name="Ward D."/>
            <person name="Feldgarden M."/>
            <person name="Gevers D."/>
            <person name="Izard J."/>
            <person name="Blanton J.M."/>
            <person name="Mathney J."/>
            <person name="Dewhirst F.E."/>
            <person name="Young S.K."/>
            <person name="Zeng Q."/>
            <person name="Gargeya S."/>
            <person name="Fitzgerald M."/>
            <person name="Haas B."/>
            <person name="Abouelleil A."/>
            <person name="Alvarado L."/>
            <person name="Arachchi H.M."/>
            <person name="Berlin A."/>
            <person name="Chapman S.B."/>
            <person name="Gearin G."/>
            <person name="Goldberg J."/>
            <person name="Griggs A."/>
            <person name="Gujja S."/>
            <person name="Hansen M."/>
            <person name="Heiman D."/>
            <person name="Howarth C."/>
            <person name="Larimer J."/>
            <person name="Lui A."/>
            <person name="MacDonald P.J.P."/>
            <person name="McCowen C."/>
            <person name="Montmayeur A."/>
            <person name="Murphy C."/>
            <person name="Neiman D."/>
            <person name="Pearson M."/>
            <person name="Priest M."/>
            <person name="Roberts A."/>
            <person name="Saif S."/>
            <person name="Shea T."/>
            <person name="Sisk P."/>
            <person name="Stolte C."/>
            <person name="Sykes S."/>
            <person name="Wortman J."/>
            <person name="Nusbaum C."/>
            <person name="Birren B."/>
        </authorList>
    </citation>
    <scope>NUCLEOTIDE SEQUENCE [LARGE SCALE GENOMIC DNA]</scope>
    <source>
        <strain evidence="2 3">OT 569</strain>
    </source>
</reference>
<dbReference type="AlphaFoldDB" id="M2PK23"/>
<dbReference type="Proteomes" id="UP000011758">
    <property type="component" value="Unassembled WGS sequence"/>
</dbReference>
<evidence type="ECO:0000313" key="2">
    <source>
        <dbReference type="EMBL" id="EMD15934.1"/>
    </source>
</evidence>
<keyword evidence="1" id="KW-0812">Transmembrane</keyword>
<keyword evidence="1" id="KW-1133">Transmembrane helix</keyword>
<keyword evidence="3" id="KW-1185">Reference proteome</keyword>
<dbReference type="RefSeq" id="WP_004804213.1">
    <property type="nucleotide sequence ID" value="NZ_KB446650.1"/>
</dbReference>
<evidence type="ECO:0000256" key="1">
    <source>
        <dbReference type="SAM" id="Phobius"/>
    </source>
</evidence>
<comment type="caution">
    <text evidence="2">The sequence shown here is derived from an EMBL/GenBank/DDBJ whole genome shotgun (WGS) entry which is preliminary data.</text>
</comment>
<sequence length="53" mass="6080">MKRLKNISILLMLISIWFNTMAYQEKTVAVTLFSDLCFLVGSIGLFLVIIKDK</sequence>
<organism evidence="2 3">
    <name type="scientific">Eggerthia catenaformis OT 569 = DSM 20559</name>
    <dbReference type="NCBI Taxonomy" id="999415"/>
    <lineage>
        <taxon>Bacteria</taxon>
        <taxon>Bacillati</taxon>
        <taxon>Bacillota</taxon>
        <taxon>Erysipelotrichia</taxon>
        <taxon>Erysipelotrichales</taxon>
        <taxon>Coprobacillaceae</taxon>
        <taxon>Eggerthia</taxon>
    </lineage>
</organism>
<feature type="transmembrane region" description="Helical" evidence="1">
    <location>
        <begin position="32"/>
        <end position="50"/>
    </location>
</feature>
<proteinExistence type="predicted"/>
<gene>
    <name evidence="2" type="ORF">HMPREF9943_01767</name>
</gene>
<evidence type="ECO:0000313" key="3">
    <source>
        <dbReference type="Proteomes" id="UP000011758"/>
    </source>
</evidence>
<dbReference type="BioCyc" id="ECAT999415-HMP:GTTI-1832-MONOMER"/>
<keyword evidence="1" id="KW-0472">Membrane</keyword>
<dbReference type="EMBL" id="AGEJ01000027">
    <property type="protein sequence ID" value="EMD15934.1"/>
    <property type="molecule type" value="Genomic_DNA"/>
</dbReference>
<name>M2PK23_9FIRM</name>
<protein>
    <submittedName>
        <fullName evidence="2">Uncharacterized protein</fullName>
    </submittedName>
</protein>